<sequence length="1790" mass="196272">MSSSQSAAATPDRNRSPSIKATSDHLSAENASSRNGIVDNSTAPKSNPVVNGLQSQPMTATTSSASSPTSDAVPQNITTPSAAGAVPYGTRSRNRVGGARPNYAEDRDIDADYELVASTSRSAGSKRASNNVNHGATSPSTDNDKAPGISTRRHATANNNNSSNSAPQTKDSIPGTSSFSANLGANSSTATKKRKQPGSHQSTPASSTPNTTSLSSTKKFIAPANVSPEYKKAHAQNMLTFNNCQPYLSQGKLKADDGTMLSVNDHVYLVCEPPGEPYYLARIMEFLPSKDNPDGPIESIRVNWYYRPRDIHRNVSDPRVVFASMHSDTCPLSSLRGKCHIKHQSEIENMDEYRKSKDCFWFEKMYDRYIQRYYDVIPTSKVINVPQHVKKVLDERWKYVLVEVGRRKDLTSAVKTCKKCSLYAANTDSVDCAVCHSTYHMYCVRPVLQKKPARGFAWACAACSRAQERKLEARNTPMIGEASAETEAEPPEEEEEDPAALAEATQRSTPALPDVVRPATSEQIAQAKLWPFRYLGIHCRVEDALDYDDRIYPRASSRIGPRHQANVIPWYGHPVQYVKAAEPKKRNVKSANKKDVKLSREAVAAMEAEKAERAKRPKWVQDEPVGYIPRGEDGPVTVNGKQIHTAELLFKMPDASQLPSRGEDDAPGSSLSEADREKFIDEYMDKAKEIAPSLKVERYSTNFLDKALELLYAENFNVQAALTRLKQVNKYTDLKEPHLRPEEVKAFENGVALYGSELRNVTKHVGTVPHRHIVRYYYMWKKTPKGRQIWGNFDGRRGRKAAKQADSSVKLVDDVADDYDDSAFDNEKAKDRERGFTCKFCSTRSSRQWRRAPGTPPGTTVPADLKRDKAFQNLTVAICQRCATLWRKYGIQWEDADEVVKKIGQGGNKSWRRRYEEELLIQLLTSSETDVKINSTTATVATSLGISLTAEVVAPPPPSEPPKKKVKSSDQNGTAPGTSTPTEPAPAPRKKVVEKPAEPPPIAPEPPRVKTLPCAVCDKMDPMGDQHLSCRDCRLTVHRACYGVSPSWNSSKWFCDMCSNDRNPAISTSYECVLCPVTYTEHELMEPPRVTHKKKTDREREKERLEKEMVAEASKLYKIRQKEAGKPTGPREPLKRTAGNNWVHVTCAVWVPEIKFGNAKELEPAEGFGLIPAERFRDNCKICKTRHGACVSCHNTTCNARFHVGCARQAGYTFGFDITPVKSTRRDTVTTMKLGDEVGAATPAIWCPQHPISTIVHEMSEPSEVEGLNALQLYCQTSKQADLTLTGTVRKAAHVQQSVGGSIQNGFHPPNRRISVNGTGAPHQNSRDNNHVASRLPTEPVHGSGNATTLVNGDSINSDHSRKCFNCNSTFSPKWWTVESSLEFPASRGESRLMMNGVGPKDGPGSAYSHATPTIGSPFQAPSGHVEKLPPTPMINGDVLMVDADRQISSTATDASRSFPRPRTLYECHKCHVRKQSISPVESEVRPSPYTAKRDPSLPAARISEFPHHQYSPSPHAHPAPHPPTLPMPPMVQMHGHGTTDWRPEYEQRPGDYGPPLMRNGMPPGGPPPNGLQPLGPRNFHGGAHPPPPPPQHMNGYHPSLPPHHQGPPHPLPPQQHYGNGVPPPPPPHSYSAHQSPYGPVPVPLPPPNVHGPPQPPPQPTPPPPSNRPYNPAAPNNNNNNNTTTASPAPHFSPPHTLNTLPPNSRMFSVDRPIAPGHPSPSSTRHTLDPPRPATPATATAGAGDENVAPPAIASARPPSSSGRFHNTNVPTSGSGSGASASPSLKNLLS</sequence>
<feature type="domain" description="BAH" evidence="8">
    <location>
        <begin position="259"/>
        <end position="377"/>
    </location>
</feature>
<feature type="compositionally biased region" description="Low complexity" evidence="6">
    <location>
        <begin position="54"/>
        <end position="70"/>
    </location>
</feature>
<feature type="compositionally biased region" description="Polar residues" evidence="6">
    <location>
        <begin position="117"/>
        <end position="141"/>
    </location>
</feature>
<dbReference type="Proteomes" id="UP000224080">
    <property type="component" value="Unassembled WGS sequence"/>
</dbReference>
<proteinExistence type="predicted"/>
<evidence type="ECO:0000313" key="12">
    <source>
        <dbReference type="Proteomes" id="UP000224080"/>
    </source>
</evidence>
<dbReference type="InterPro" id="IPR001025">
    <property type="entry name" value="BAH_dom"/>
</dbReference>
<keyword evidence="12" id="KW-1185">Reference proteome</keyword>
<dbReference type="GO" id="GO:0004842">
    <property type="term" value="F:ubiquitin-protein transferase activity"/>
    <property type="evidence" value="ECO:0007669"/>
    <property type="project" value="TreeGrafter"/>
</dbReference>
<dbReference type="PROSITE" id="PS50016">
    <property type="entry name" value="ZF_PHD_2"/>
    <property type="match status" value="1"/>
</dbReference>
<dbReference type="EMBL" id="PDNC01000018">
    <property type="protein sequence ID" value="PGH06877.1"/>
    <property type="molecule type" value="Genomic_DNA"/>
</dbReference>
<evidence type="ECO:0000259" key="10">
    <source>
        <dbReference type="PROSITE" id="PS51805"/>
    </source>
</evidence>
<feature type="region of interest" description="Disordered" evidence="6">
    <location>
        <begin position="1476"/>
        <end position="1790"/>
    </location>
</feature>
<dbReference type="CDD" id="cd15489">
    <property type="entry name" value="PHD_SF"/>
    <property type="match status" value="1"/>
</dbReference>
<dbReference type="PROSITE" id="PS51805">
    <property type="entry name" value="EPHD"/>
    <property type="match status" value="1"/>
</dbReference>
<evidence type="ECO:0000313" key="11">
    <source>
        <dbReference type="EMBL" id="PGH06877.1"/>
    </source>
</evidence>
<feature type="domain" description="ELM2" evidence="9">
    <location>
        <begin position="555"/>
        <end position="729"/>
    </location>
</feature>
<evidence type="ECO:0000256" key="2">
    <source>
        <dbReference type="ARBA" id="ARBA00022771"/>
    </source>
</evidence>
<feature type="compositionally biased region" description="Low complexity" evidence="6">
    <location>
        <begin position="1668"/>
        <end position="1690"/>
    </location>
</feature>
<dbReference type="Pfam" id="PF00628">
    <property type="entry name" value="PHD"/>
    <property type="match status" value="1"/>
</dbReference>
<dbReference type="GO" id="GO:0036205">
    <property type="term" value="P:histone catabolic process"/>
    <property type="evidence" value="ECO:0007669"/>
    <property type="project" value="TreeGrafter"/>
</dbReference>
<dbReference type="PROSITE" id="PS51156">
    <property type="entry name" value="ELM2"/>
    <property type="match status" value="1"/>
</dbReference>
<dbReference type="GO" id="GO:0008270">
    <property type="term" value="F:zinc ion binding"/>
    <property type="evidence" value="ECO:0007669"/>
    <property type="project" value="UniProtKB-KW"/>
</dbReference>
<dbReference type="CDD" id="cd04710">
    <property type="entry name" value="BAH_fungalPHD"/>
    <property type="match status" value="1"/>
</dbReference>
<feature type="compositionally biased region" description="Polar residues" evidence="6">
    <location>
        <begin position="28"/>
        <end position="53"/>
    </location>
</feature>
<dbReference type="OrthoDB" id="336088at2759"/>
<dbReference type="PROSITE" id="PS51038">
    <property type="entry name" value="BAH"/>
    <property type="match status" value="1"/>
</dbReference>
<dbReference type="Pfam" id="PF13831">
    <property type="entry name" value="PHD_2"/>
    <property type="match status" value="1"/>
</dbReference>
<gene>
    <name evidence="11" type="ORF">GX51_02122</name>
</gene>
<feature type="compositionally biased region" description="Pro residues" evidence="6">
    <location>
        <begin position="1600"/>
        <end position="1614"/>
    </location>
</feature>
<dbReference type="InterPro" id="IPR043151">
    <property type="entry name" value="BAH_sf"/>
</dbReference>
<feature type="compositionally biased region" description="Acidic residues" evidence="6">
    <location>
        <begin position="484"/>
        <end position="498"/>
    </location>
</feature>
<feature type="region of interest" description="Disordered" evidence="6">
    <location>
        <begin position="951"/>
        <end position="1009"/>
    </location>
</feature>
<dbReference type="SUPFAM" id="SSF57903">
    <property type="entry name" value="FYVE/PHD zinc finger"/>
    <property type="match status" value="2"/>
</dbReference>
<evidence type="ECO:0000256" key="1">
    <source>
        <dbReference type="ARBA" id="ARBA00022723"/>
    </source>
</evidence>
<dbReference type="CDD" id="cd15497">
    <property type="entry name" value="PHD1_Snt2p_like"/>
    <property type="match status" value="1"/>
</dbReference>
<dbReference type="SMART" id="SM00439">
    <property type="entry name" value="BAH"/>
    <property type="match status" value="1"/>
</dbReference>
<dbReference type="InterPro" id="IPR009057">
    <property type="entry name" value="Homeodomain-like_sf"/>
</dbReference>
<dbReference type="PANTHER" id="PTHR47672">
    <property type="entry name" value="E3 UBIQUITIN-PROTEIN LIGASE SNT2"/>
    <property type="match status" value="1"/>
</dbReference>
<dbReference type="InterPro" id="IPR034732">
    <property type="entry name" value="EPHD"/>
</dbReference>
<feature type="region of interest" description="Disordered" evidence="6">
    <location>
        <begin position="1300"/>
        <end position="1330"/>
    </location>
</feature>
<dbReference type="InterPro" id="IPR011011">
    <property type="entry name" value="Znf_FYVE_PHD"/>
</dbReference>
<feature type="compositionally biased region" description="Polar residues" evidence="6">
    <location>
        <begin position="72"/>
        <end position="81"/>
    </location>
</feature>
<dbReference type="InterPro" id="IPR019787">
    <property type="entry name" value="Znf_PHD-finger"/>
</dbReference>
<evidence type="ECO:0000259" key="9">
    <source>
        <dbReference type="PROSITE" id="PS51156"/>
    </source>
</evidence>
<dbReference type="STRING" id="2060905.A0A2B7XDZ4"/>
<evidence type="ECO:0000256" key="6">
    <source>
        <dbReference type="SAM" id="MobiDB-lite"/>
    </source>
</evidence>
<dbReference type="SUPFAM" id="SSF46689">
    <property type="entry name" value="Homeodomain-like"/>
    <property type="match status" value="1"/>
</dbReference>
<comment type="caution">
    <text evidence="11">The sequence shown here is derived from an EMBL/GenBank/DDBJ whole genome shotgun (WGS) entry which is preliminary data.</text>
</comment>
<accession>A0A2B7XDZ4</accession>
<feature type="domain" description="PHD-type" evidence="7">
    <location>
        <begin position="1011"/>
        <end position="1061"/>
    </location>
</feature>
<dbReference type="InterPro" id="IPR013083">
    <property type="entry name" value="Znf_RING/FYVE/PHD"/>
</dbReference>
<dbReference type="GO" id="GO:0003682">
    <property type="term" value="F:chromatin binding"/>
    <property type="evidence" value="ECO:0007669"/>
    <property type="project" value="InterPro"/>
</dbReference>
<feature type="compositionally biased region" description="Basic and acidic residues" evidence="6">
    <location>
        <begin position="1538"/>
        <end position="1550"/>
    </location>
</feature>
<feature type="compositionally biased region" description="Polar residues" evidence="6">
    <location>
        <begin position="1696"/>
        <end position="1707"/>
    </location>
</feature>
<keyword evidence="3" id="KW-0862">Zinc</keyword>
<feature type="region of interest" description="Disordered" evidence="6">
    <location>
        <begin position="654"/>
        <end position="675"/>
    </location>
</feature>
<dbReference type="FunFam" id="2.30.30.490:FF:000018">
    <property type="entry name" value="Lid2 complex component snt2"/>
    <property type="match status" value="1"/>
</dbReference>
<dbReference type="GO" id="GO:0048189">
    <property type="term" value="C:Lid2 complex"/>
    <property type="evidence" value="ECO:0007669"/>
    <property type="project" value="TreeGrafter"/>
</dbReference>
<dbReference type="InterPro" id="IPR000949">
    <property type="entry name" value="ELM2_dom"/>
</dbReference>
<feature type="compositionally biased region" description="Low complexity" evidence="6">
    <location>
        <begin position="202"/>
        <end position="217"/>
    </location>
</feature>
<feature type="region of interest" description="Disordered" evidence="6">
    <location>
        <begin position="1"/>
        <end position="217"/>
    </location>
</feature>
<dbReference type="InterPro" id="IPR029617">
    <property type="entry name" value="Snt2"/>
</dbReference>
<dbReference type="InterPro" id="IPR001965">
    <property type="entry name" value="Znf_PHD"/>
</dbReference>
<evidence type="ECO:0000256" key="5">
    <source>
        <dbReference type="PROSITE-ProRule" id="PRU00146"/>
    </source>
</evidence>
<dbReference type="Gene3D" id="1.10.10.60">
    <property type="entry name" value="Homeodomain-like"/>
    <property type="match status" value="1"/>
</dbReference>
<evidence type="ECO:0000256" key="4">
    <source>
        <dbReference type="ARBA" id="ARBA00023242"/>
    </source>
</evidence>
<organism evidence="11 12">
    <name type="scientific">Blastomyces parvus</name>
    <dbReference type="NCBI Taxonomy" id="2060905"/>
    <lineage>
        <taxon>Eukaryota</taxon>
        <taxon>Fungi</taxon>
        <taxon>Dikarya</taxon>
        <taxon>Ascomycota</taxon>
        <taxon>Pezizomycotina</taxon>
        <taxon>Eurotiomycetes</taxon>
        <taxon>Eurotiomycetidae</taxon>
        <taxon>Onygenales</taxon>
        <taxon>Ajellomycetaceae</taxon>
        <taxon>Blastomyces</taxon>
    </lineage>
</organism>
<feature type="compositionally biased region" description="Low complexity" evidence="6">
    <location>
        <begin position="1749"/>
        <end position="1762"/>
    </location>
</feature>
<dbReference type="Pfam" id="PF01426">
    <property type="entry name" value="BAH"/>
    <property type="match status" value="1"/>
</dbReference>
<feature type="region of interest" description="Disordered" evidence="6">
    <location>
        <begin position="474"/>
        <end position="518"/>
    </location>
</feature>
<dbReference type="PANTHER" id="PTHR47672:SF1">
    <property type="entry name" value="E3 UBIQUITIN-PROTEIN LIGASE SNT2"/>
    <property type="match status" value="1"/>
</dbReference>
<feature type="compositionally biased region" description="Pro residues" evidence="6">
    <location>
        <begin position="1516"/>
        <end position="1530"/>
    </location>
</feature>
<evidence type="ECO:0000256" key="3">
    <source>
        <dbReference type="ARBA" id="ARBA00022833"/>
    </source>
</evidence>
<feature type="compositionally biased region" description="Polar residues" evidence="6">
    <location>
        <begin position="1314"/>
        <end position="1324"/>
    </location>
</feature>
<evidence type="ECO:0000259" key="7">
    <source>
        <dbReference type="PROSITE" id="PS50016"/>
    </source>
</evidence>
<feature type="compositionally biased region" description="Polar residues" evidence="6">
    <location>
        <begin position="1763"/>
        <end position="1772"/>
    </location>
</feature>
<dbReference type="Gene3D" id="2.30.30.490">
    <property type="match status" value="1"/>
</dbReference>
<protein>
    <submittedName>
        <fullName evidence="11">Uncharacterized protein</fullName>
    </submittedName>
</protein>
<evidence type="ECO:0000259" key="8">
    <source>
        <dbReference type="PROSITE" id="PS51038"/>
    </source>
</evidence>
<dbReference type="SMART" id="SM00249">
    <property type="entry name" value="PHD"/>
    <property type="match status" value="3"/>
</dbReference>
<reference evidence="11 12" key="1">
    <citation type="submission" date="2017-10" db="EMBL/GenBank/DDBJ databases">
        <title>Comparative genomics in systemic dimorphic fungi from Ajellomycetaceae.</title>
        <authorList>
            <person name="Munoz J.F."/>
            <person name="Mcewen J.G."/>
            <person name="Clay O.K."/>
            <person name="Cuomo C.A."/>
        </authorList>
    </citation>
    <scope>NUCLEOTIDE SEQUENCE [LARGE SCALE GENOMIC DNA]</scope>
    <source>
        <strain evidence="11 12">UAMH130</strain>
    </source>
</reference>
<keyword evidence="1" id="KW-0479">Metal-binding</keyword>
<dbReference type="CDD" id="cd15571">
    <property type="entry name" value="ePHD"/>
    <property type="match status" value="1"/>
</dbReference>
<dbReference type="Pfam" id="PF13832">
    <property type="entry name" value="zf-HC5HC2H_2"/>
    <property type="match status" value="1"/>
</dbReference>
<feature type="compositionally biased region" description="Polar residues" evidence="6">
    <location>
        <begin position="970"/>
        <end position="982"/>
    </location>
</feature>
<feature type="compositionally biased region" description="Pro residues" evidence="6">
    <location>
        <begin position="1639"/>
        <end position="1667"/>
    </location>
</feature>
<keyword evidence="2 5" id="KW-0863">Zinc-finger</keyword>
<feature type="domain" description="PHD-type" evidence="10">
    <location>
        <begin position="1120"/>
        <end position="1251"/>
    </location>
</feature>
<name>A0A2B7XDZ4_9EURO</name>
<keyword evidence="4" id="KW-0539">Nucleus</keyword>
<dbReference type="Gene3D" id="3.30.40.10">
    <property type="entry name" value="Zinc/RING finger domain, C3HC4 (zinc finger)"/>
    <property type="match status" value="3"/>
</dbReference>
<feature type="compositionally biased region" description="Polar residues" evidence="6">
    <location>
        <begin position="166"/>
        <end position="190"/>
    </location>
</feature>